<accession>A0AAW5RQN4</accession>
<evidence type="ECO:0000313" key="2">
    <source>
        <dbReference type="EMBL" id="MCV3289523.1"/>
    </source>
</evidence>
<sequence>MEYKDIPIEQMKTDDEFKSKRNQLTIISILLMAMSLSDAQIKEANTFIFKIEFSNAPAFGWLVLLGVIVLTIRYYSLAFKYHRQLFKLWSSEMINDRRLLAVHHDFDGSGLIEPHGLFSKLKEESFAKPLEPSEHREQQYRLTYNTGPFLSRSLSYDVDVGNYTHIEIVNLNKFDEHWTKDDLRELFKIEFEYRFDAFFRRSEHLDLLLPYMASLLAISSFIFKSHLLEFWK</sequence>
<reference evidence="2" key="1">
    <citation type="submission" date="2022-01" db="EMBL/GenBank/DDBJ databases">
        <title>Comparison of Fish pathogen Aeromonas spp.</title>
        <authorList>
            <person name="Dubey S."/>
            <person name="Sorum H."/>
            <person name="Munangandu H.M."/>
        </authorList>
    </citation>
    <scope>NUCLEOTIDE SEQUENCE</scope>
    <source>
        <strain evidence="2">SD/21-15</strain>
    </source>
</reference>
<feature type="transmembrane region" description="Helical" evidence="1">
    <location>
        <begin position="208"/>
        <end position="227"/>
    </location>
</feature>
<proteinExistence type="predicted"/>
<evidence type="ECO:0000256" key="1">
    <source>
        <dbReference type="SAM" id="Phobius"/>
    </source>
</evidence>
<evidence type="ECO:0000313" key="3">
    <source>
        <dbReference type="Proteomes" id="UP001208651"/>
    </source>
</evidence>
<dbReference type="EMBL" id="JAJVCY010000028">
    <property type="protein sequence ID" value="MCV3289523.1"/>
    <property type="molecule type" value="Genomic_DNA"/>
</dbReference>
<keyword evidence="1" id="KW-0812">Transmembrane</keyword>
<gene>
    <name evidence="2" type="ORF">LZT28_14910</name>
</gene>
<dbReference type="AlphaFoldDB" id="A0AAW5RQN4"/>
<protein>
    <recommendedName>
        <fullName evidence="4">SMODS-associated NUDIX domain-containing protein</fullName>
    </recommendedName>
</protein>
<keyword evidence="1" id="KW-0472">Membrane</keyword>
<dbReference type="RefSeq" id="WP_263685564.1">
    <property type="nucleotide sequence ID" value="NZ_JAJVCY010000028.1"/>
</dbReference>
<feature type="transmembrane region" description="Helical" evidence="1">
    <location>
        <begin position="59"/>
        <end position="77"/>
    </location>
</feature>
<dbReference type="Proteomes" id="UP001208651">
    <property type="component" value="Unassembled WGS sequence"/>
</dbReference>
<keyword evidence="1" id="KW-1133">Transmembrane helix</keyword>
<feature type="transmembrane region" description="Helical" evidence="1">
    <location>
        <begin position="21"/>
        <end position="39"/>
    </location>
</feature>
<evidence type="ECO:0008006" key="4">
    <source>
        <dbReference type="Google" id="ProtNLM"/>
    </source>
</evidence>
<organism evidence="2 3">
    <name type="scientific">Aeromonas media</name>
    <dbReference type="NCBI Taxonomy" id="651"/>
    <lineage>
        <taxon>Bacteria</taxon>
        <taxon>Pseudomonadati</taxon>
        <taxon>Pseudomonadota</taxon>
        <taxon>Gammaproteobacteria</taxon>
        <taxon>Aeromonadales</taxon>
        <taxon>Aeromonadaceae</taxon>
        <taxon>Aeromonas</taxon>
    </lineage>
</organism>
<name>A0AAW5RQN4_AERME</name>
<comment type="caution">
    <text evidence="2">The sequence shown here is derived from an EMBL/GenBank/DDBJ whole genome shotgun (WGS) entry which is preliminary data.</text>
</comment>